<evidence type="ECO:0000313" key="2">
    <source>
        <dbReference type="Proteomes" id="UP000326951"/>
    </source>
</evidence>
<reference evidence="1 2" key="1">
    <citation type="submission" date="2019-09" db="EMBL/GenBank/DDBJ databases">
        <title>Complete genome sequence of Sporolactobacillus terrae 70-3.</title>
        <authorList>
            <person name="Tanaka N."/>
            <person name="Shiwa Y."/>
            <person name="Fujita N."/>
            <person name="Tanasupawat S."/>
        </authorList>
    </citation>
    <scope>NUCLEOTIDE SEQUENCE [LARGE SCALE GENOMIC DNA]</scope>
    <source>
        <strain evidence="1 2">70-3</strain>
    </source>
</reference>
<evidence type="ECO:0000313" key="1">
    <source>
        <dbReference type="EMBL" id="BBN97494.1"/>
    </source>
</evidence>
<dbReference type="EMBL" id="AP021853">
    <property type="protein sequence ID" value="BBN97494.1"/>
    <property type="molecule type" value="Genomic_DNA"/>
</dbReference>
<dbReference type="AlphaFoldDB" id="A0A5K7WV42"/>
<organism evidence="1 2">
    <name type="scientific">Sporolactobacillus terrae</name>
    <dbReference type="NCBI Taxonomy" id="269673"/>
    <lineage>
        <taxon>Bacteria</taxon>
        <taxon>Bacillati</taxon>
        <taxon>Bacillota</taxon>
        <taxon>Bacilli</taxon>
        <taxon>Bacillales</taxon>
        <taxon>Sporolactobacillaceae</taxon>
        <taxon>Sporolactobacillus</taxon>
    </lineage>
</organism>
<protein>
    <recommendedName>
        <fullName evidence="3">LSM domain-containing protein</fullName>
    </recommendedName>
</protein>
<dbReference type="RefSeq" id="WP_152080072.1">
    <property type="nucleotide sequence ID" value="NZ_AP021853.1"/>
</dbReference>
<accession>A0A5K7WV42</accession>
<proteinExistence type="predicted"/>
<gene>
    <name evidence="1" type="ORF">St703_01990</name>
</gene>
<evidence type="ECO:0008006" key="3">
    <source>
        <dbReference type="Google" id="ProtNLM"/>
    </source>
</evidence>
<sequence length="71" mass="8147">MKSSELNSYLEKNVVLTSDQGKFSGFLTNYVAELDDHDNLIESVFLNTEHGNENGYGFMFNIKKIKKIELQ</sequence>
<name>A0A5K7WV42_9BACL</name>
<dbReference type="Proteomes" id="UP000326951">
    <property type="component" value="Chromosome"/>
</dbReference>